<name>A0A5S9IK02_UABAM</name>
<organism evidence="4 5">
    <name type="scientific">Uabimicrobium amorphum</name>
    <dbReference type="NCBI Taxonomy" id="2596890"/>
    <lineage>
        <taxon>Bacteria</taxon>
        <taxon>Pseudomonadati</taxon>
        <taxon>Planctomycetota</taxon>
        <taxon>Candidatus Uabimicrobiia</taxon>
        <taxon>Candidatus Uabimicrobiales</taxon>
        <taxon>Candidatus Uabimicrobiaceae</taxon>
        <taxon>Candidatus Uabimicrobium</taxon>
    </lineage>
</organism>
<comment type="catalytic activity">
    <reaction evidence="2">
        <text>O-phospho-L-tyrosyl-[protein] + H2O = L-tyrosyl-[protein] + phosphate</text>
        <dbReference type="Rhea" id="RHEA:10684"/>
        <dbReference type="Rhea" id="RHEA-COMP:10136"/>
        <dbReference type="Rhea" id="RHEA-COMP:20101"/>
        <dbReference type="ChEBI" id="CHEBI:15377"/>
        <dbReference type="ChEBI" id="CHEBI:43474"/>
        <dbReference type="ChEBI" id="CHEBI:46858"/>
        <dbReference type="ChEBI" id="CHEBI:61978"/>
        <dbReference type="EC" id="3.1.3.48"/>
    </reaction>
</comment>
<accession>A0A5S9IK02</accession>
<protein>
    <recommendedName>
        <fullName evidence="1">protein-tyrosine-phosphatase</fullName>
        <ecNumber evidence="1">3.1.3.48</ecNumber>
    </recommendedName>
</protein>
<proteinExistence type="predicted"/>
<feature type="domain" description="Phosphotyrosine protein phosphatase I" evidence="3">
    <location>
        <begin position="17"/>
        <end position="169"/>
    </location>
</feature>
<dbReference type="Proteomes" id="UP000326354">
    <property type="component" value="Chromosome"/>
</dbReference>
<dbReference type="PANTHER" id="PTHR11717">
    <property type="entry name" value="LOW MOLECULAR WEIGHT PROTEIN TYROSINE PHOSPHATASE"/>
    <property type="match status" value="1"/>
</dbReference>
<gene>
    <name evidence="4" type="ORF">UABAM_01284</name>
</gene>
<evidence type="ECO:0000256" key="1">
    <source>
        <dbReference type="ARBA" id="ARBA00013064"/>
    </source>
</evidence>
<evidence type="ECO:0000313" key="4">
    <source>
        <dbReference type="EMBL" id="BBM82941.1"/>
    </source>
</evidence>
<dbReference type="PANTHER" id="PTHR11717:SF31">
    <property type="entry name" value="LOW MOLECULAR WEIGHT PROTEIN-TYROSINE-PHOSPHATASE ETP-RELATED"/>
    <property type="match status" value="1"/>
</dbReference>
<dbReference type="OrthoDB" id="9784339at2"/>
<sequence length="177" mass="20071">MAKTRFSLWKWKTMSKINICVVCSGNICRSPFVEYVLKKELDNNYHVFSAGLLGIYKQPAYEVCVALAPRFGVRLEPHKSQGVTGENVQQCDYILAMTQTHLKGLSIYLPKRRPYLLSEFLDKDAVYDLGGLGKVRCGDDIPDPMGQNSLVVEPVLKLLKEATMKFIERLKNDDLPE</sequence>
<dbReference type="SMART" id="SM00226">
    <property type="entry name" value="LMWPc"/>
    <property type="match status" value="1"/>
</dbReference>
<reference evidence="4 5" key="1">
    <citation type="submission" date="2019-08" db="EMBL/GenBank/DDBJ databases">
        <title>Complete genome sequence of Candidatus Uab amorphum.</title>
        <authorList>
            <person name="Shiratori T."/>
            <person name="Suzuki S."/>
            <person name="Kakizawa Y."/>
            <person name="Ishida K."/>
        </authorList>
    </citation>
    <scope>NUCLEOTIDE SEQUENCE [LARGE SCALE GENOMIC DNA]</scope>
    <source>
        <strain evidence="4 5">SRT547</strain>
    </source>
</reference>
<evidence type="ECO:0000256" key="2">
    <source>
        <dbReference type="ARBA" id="ARBA00051722"/>
    </source>
</evidence>
<dbReference type="Gene3D" id="3.40.50.2300">
    <property type="match status" value="1"/>
</dbReference>
<dbReference type="EMBL" id="AP019860">
    <property type="protein sequence ID" value="BBM82941.1"/>
    <property type="molecule type" value="Genomic_DNA"/>
</dbReference>
<dbReference type="InterPro" id="IPR050438">
    <property type="entry name" value="LMW_PTPase"/>
</dbReference>
<dbReference type="InterPro" id="IPR023485">
    <property type="entry name" value="Ptyr_pPase"/>
</dbReference>
<dbReference type="Pfam" id="PF01451">
    <property type="entry name" value="LMWPc"/>
    <property type="match status" value="1"/>
</dbReference>
<dbReference type="AlphaFoldDB" id="A0A5S9IK02"/>
<keyword evidence="5" id="KW-1185">Reference proteome</keyword>
<dbReference type="SUPFAM" id="SSF52788">
    <property type="entry name" value="Phosphotyrosine protein phosphatases I"/>
    <property type="match status" value="1"/>
</dbReference>
<dbReference type="GO" id="GO:0004725">
    <property type="term" value="F:protein tyrosine phosphatase activity"/>
    <property type="evidence" value="ECO:0007669"/>
    <property type="project" value="UniProtKB-EC"/>
</dbReference>
<dbReference type="EC" id="3.1.3.48" evidence="1"/>
<dbReference type="KEGG" id="uam:UABAM_01284"/>
<dbReference type="InterPro" id="IPR036196">
    <property type="entry name" value="Ptyr_pPase_sf"/>
</dbReference>
<evidence type="ECO:0000259" key="3">
    <source>
        <dbReference type="SMART" id="SM00226"/>
    </source>
</evidence>
<evidence type="ECO:0000313" key="5">
    <source>
        <dbReference type="Proteomes" id="UP000326354"/>
    </source>
</evidence>